<organism evidence="3 4">
    <name type="scientific">Pseudonocardia bannensis</name>
    <dbReference type="NCBI Taxonomy" id="630973"/>
    <lineage>
        <taxon>Bacteria</taxon>
        <taxon>Bacillati</taxon>
        <taxon>Actinomycetota</taxon>
        <taxon>Actinomycetes</taxon>
        <taxon>Pseudonocardiales</taxon>
        <taxon>Pseudonocardiaceae</taxon>
        <taxon>Pseudonocardia</taxon>
    </lineage>
</organism>
<keyword evidence="4" id="KW-1185">Reference proteome</keyword>
<dbReference type="GO" id="GO:0015074">
    <property type="term" value="P:DNA integration"/>
    <property type="evidence" value="ECO:0007669"/>
    <property type="project" value="InterPro"/>
</dbReference>
<feature type="region of interest" description="Disordered" evidence="1">
    <location>
        <begin position="17"/>
        <end position="37"/>
    </location>
</feature>
<evidence type="ECO:0000256" key="1">
    <source>
        <dbReference type="SAM" id="MobiDB-lite"/>
    </source>
</evidence>
<dbReference type="PANTHER" id="PTHR35004">
    <property type="entry name" value="TRANSPOSASE RV3428C-RELATED"/>
    <property type="match status" value="1"/>
</dbReference>
<dbReference type="Pfam" id="PF13565">
    <property type="entry name" value="HTH_32"/>
    <property type="match status" value="1"/>
</dbReference>
<name>A0A848DKD2_9PSEU</name>
<dbReference type="PROSITE" id="PS50994">
    <property type="entry name" value="INTEGRASE"/>
    <property type="match status" value="1"/>
</dbReference>
<dbReference type="InterPro" id="IPR036397">
    <property type="entry name" value="RNaseH_sf"/>
</dbReference>
<dbReference type="EMBL" id="JAAXKZ010000053">
    <property type="protein sequence ID" value="NMH92986.1"/>
    <property type="molecule type" value="Genomic_DNA"/>
</dbReference>
<gene>
    <name evidence="3" type="ORF">HF519_15675</name>
</gene>
<feature type="domain" description="Integrase catalytic" evidence="2">
    <location>
        <begin position="93"/>
        <end position="292"/>
    </location>
</feature>
<dbReference type="PANTHER" id="PTHR35004:SF6">
    <property type="entry name" value="TRANSPOSASE"/>
    <property type="match status" value="1"/>
</dbReference>
<evidence type="ECO:0000313" key="4">
    <source>
        <dbReference type="Proteomes" id="UP000586918"/>
    </source>
</evidence>
<dbReference type="Pfam" id="PF13683">
    <property type="entry name" value="rve_3"/>
    <property type="match status" value="1"/>
</dbReference>
<sequence>WKTANRWAERYRAEGPAGMLDRSSRPHRSPNTTPEPVKRRIVHLRLKHRLGPVEIAAKVGVAASTAHRVLVRCRINRLSRLDRASGEPVRRYEHPRPGDMLHVDVNKLGNIPDGGGWRYHGRRQGNRHRAATATISGTPRNIYGQPKMGTAFVHTVIDDHSRVAYAEIHDDENATTAAAVLRRAVAWYSARGVLTRRVLSDNGSAYRSHLWRDTCAELGISPRRTRPYRPQTNGKIERFHRTLADRWAFRRLYLSESQRRKALPGFLHEYNHHRPHTALAGQPPITRLTNVPGQHI</sequence>
<dbReference type="AlphaFoldDB" id="A0A848DKD2"/>
<comment type="caution">
    <text evidence="3">The sequence shown here is derived from an EMBL/GenBank/DDBJ whole genome shotgun (WGS) entry which is preliminary data.</text>
</comment>
<dbReference type="GO" id="GO:0003676">
    <property type="term" value="F:nucleic acid binding"/>
    <property type="evidence" value="ECO:0007669"/>
    <property type="project" value="InterPro"/>
</dbReference>
<dbReference type="RefSeq" id="WP_169413689.1">
    <property type="nucleotide sequence ID" value="NZ_JAAXKZ010000053.1"/>
</dbReference>
<dbReference type="InterPro" id="IPR001584">
    <property type="entry name" value="Integrase_cat-core"/>
</dbReference>
<dbReference type="InterPro" id="IPR047656">
    <property type="entry name" value="IS481-like_transpos"/>
</dbReference>
<dbReference type="NCBIfam" id="NF033577">
    <property type="entry name" value="transpos_IS481"/>
    <property type="match status" value="1"/>
</dbReference>
<dbReference type="Gene3D" id="3.30.420.10">
    <property type="entry name" value="Ribonuclease H-like superfamily/Ribonuclease H"/>
    <property type="match status" value="1"/>
</dbReference>
<feature type="non-terminal residue" evidence="3">
    <location>
        <position position="1"/>
    </location>
</feature>
<accession>A0A848DKD2</accession>
<evidence type="ECO:0000259" key="2">
    <source>
        <dbReference type="PROSITE" id="PS50994"/>
    </source>
</evidence>
<protein>
    <submittedName>
        <fullName evidence="3">IS481 family transposase</fullName>
    </submittedName>
</protein>
<proteinExistence type="predicted"/>
<dbReference type="InterPro" id="IPR012337">
    <property type="entry name" value="RNaseH-like_sf"/>
</dbReference>
<reference evidence="3 4" key="1">
    <citation type="submission" date="2020-04" db="EMBL/GenBank/DDBJ databases">
        <authorList>
            <person name="Klaysubun C."/>
            <person name="Duangmal K."/>
            <person name="Lipun K."/>
        </authorList>
    </citation>
    <scope>NUCLEOTIDE SEQUENCE [LARGE SCALE GENOMIC DNA]</scope>
    <source>
        <strain evidence="3 4">DSM 45300</strain>
    </source>
</reference>
<dbReference type="SUPFAM" id="SSF53098">
    <property type="entry name" value="Ribonuclease H-like"/>
    <property type="match status" value="1"/>
</dbReference>
<dbReference type="Proteomes" id="UP000586918">
    <property type="component" value="Unassembled WGS sequence"/>
</dbReference>
<evidence type="ECO:0000313" key="3">
    <source>
        <dbReference type="EMBL" id="NMH92986.1"/>
    </source>
</evidence>